<evidence type="ECO:0000313" key="1">
    <source>
        <dbReference type="EMBL" id="CAI8916810.1"/>
    </source>
</evidence>
<organism evidence="1 2">
    <name type="scientific">Methylocaldum szegediense</name>
    <dbReference type="NCBI Taxonomy" id="73780"/>
    <lineage>
        <taxon>Bacteria</taxon>
        <taxon>Pseudomonadati</taxon>
        <taxon>Pseudomonadota</taxon>
        <taxon>Gammaproteobacteria</taxon>
        <taxon>Methylococcales</taxon>
        <taxon>Methylococcaceae</taxon>
        <taxon>Methylocaldum</taxon>
    </lineage>
</organism>
<accession>A0ABM9I649</accession>
<dbReference type="EMBL" id="OX458333">
    <property type="protein sequence ID" value="CAI8916810.1"/>
    <property type="molecule type" value="Genomic_DNA"/>
</dbReference>
<protein>
    <recommendedName>
        <fullName evidence="3">Transposase</fullName>
    </recommendedName>
</protein>
<sequence>MEIDKKQSCPAKPKTVRGGRTKSDVAFDVVYCLLDSRDLFRVFVGNLTFKLFFQRHHQFDRV</sequence>
<evidence type="ECO:0000313" key="2">
    <source>
        <dbReference type="Proteomes" id="UP001162030"/>
    </source>
</evidence>
<keyword evidence="2" id="KW-1185">Reference proteome</keyword>
<dbReference type="Proteomes" id="UP001162030">
    <property type="component" value="Chromosome"/>
</dbReference>
<reference evidence="1 2" key="1">
    <citation type="submission" date="2023-03" db="EMBL/GenBank/DDBJ databases">
        <authorList>
            <person name="Pearce D."/>
        </authorList>
    </citation>
    <scope>NUCLEOTIDE SEQUENCE [LARGE SCALE GENOMIC DNA]</scope>
    <source>
        <strain evidence="1">Msz</strain>
    </source>
</reference>
<name>A0ABM9I649_9GAMM</name>
<gene>
    <name evidence="1" type="ORF">MSZNOR_3761</name>
</gene>
<evidence type="ECO:0008006" key="3">
    <source>
        <dbReference type="Google" id="ProtNLM"/>
    </source>
</evidence>
<proteinExistence type="predicted"/>